<dbReference type="Gene3D" id="1.10.10.10">
    <property type="entry name" value="Winged helix-like DNA-binding domain superfamily/Winged helix DNA-binding domain"/>
    <property type="match status" value="1"/>
</dbReference>
<sequence>MSRNPAFPPSASDFLLASKRCEITVLRQLLQMGQLVGRISQLIHVLQRERGTVNIYLCSHGGLFGERLAARTRDVEQAELAVQRQLAQLDANAASLAGASRLFSSIACALHNLTTLPTLRRQIQLQQLAQPDAMHTFNEIIRSLLALVFEAADACVDPAIARRLIAMFSFMQGKELAGQERAIGAAGFAAQQFSVEAHRQLLQLIDGQERCFQSFSEFADPLSLAQWQRMQQQDDREFERLRRIACTQTRPGDGNDTSLRWFDITTARIDLMKQIEDRLEEALMTGCRAALSAASDALTQDAGGLQSRLQPQADGYTVFIAASQGEPMLSDGINPRLGRSMVEMIRQQSQRLQALSQELAATRATLQERGEIERAKGLLIQHRGMTEDGAHQLLRKMAMDQNKRLIDIARAMLAVADILPGK</sequence>
<organism evidence="1 2">
    <name type="scientific">Serratia odorifera</name>
    <dbReference type="NCBI Taxonomy" id="618"/>
    <lineage>
        <taxon>Bacteria</taxon>
        <taxon>Pseudomonadati</taxon>
        <taxon>Pseudomonadota</taxon>
        <taxon>Gammaproteobacteria</taxon>
        <taxon>Enterobacterales</taxon>
        <taxon>Yersiniaceae</taxon>
        <taxon>Serratia</taxon>
    </lineage>
</organism>
<dbReference type="GO" id="GO:0003723">
    <property type="term" value="F:RNA binding"/>
    <property type="evidence" value="ECO:0007669"/>
    <property type="project" value="InterPro"/>
</dbReference>
<dbReference type="InterPro" id="IPR005561">
    <property type="entry name" value="ANTAR"/>
</dbReference>
<dbReference type="KEGG" id="sof:NCTC11214_03887"/>
<proteinExistence type="predicted"/>
<evidence type="ECO:0000313" key="1">
    <source>
        <dbReference type="EMBL" id="VDZ61800.1"/>
    </source>
</evidence>
<dbReference type="Pfam" id="PF08376">
    <property type="entry name" value="NIT"/>
    <property type="match status" value="1"/>
</dbReference>
<dbReference type="Pfam" id="PF03861">
    <property type="entry name" value="ANTAR"/>
    <property type="match status" value="1"/>
</dbReference>
<dbReference type="SUPFAM" id="SSF52172">
    <property type="entry name" value="CheY-like"/>
    <property type="match status" value="1"/>
</dbReference>
<name>A0A3S4EZ42_SEROD</name>
<dbReference type="Proteomes" id="UP000281391">
    <property type="component" value="Chromosome"/>
</dbReference>
<dbReference type="AlphaFoldDB" id="A0A3S4EZ42"/>
<dbReference type="InterPro" id="IPR036388">
    <property type="entry name" value="WH-like_DNA-bd_sf"/>
</dbReference>
<protein>
    <submittedName>
        <fullName evidence="1">Nitrate and nitrite sensing</fullName>
    </submittedName>
</protein>
<accession>A0A3S4EZ42</accession>
<dbReference type="SMART" id="SM01012">
    <property type="entry name" value="ANTAR"/>
    <property type="match status" value="1"/>
</dbReference>
<reference evidence="1 2" key="1">
    <citation type="submission" date="2018-12" db="EMBL/GenBank/DDBJ databases">
        <authorList>
            <consortium name="Pathogen Informatics"/>
        </authorList>
    </citation>
    <scope>NUCLEOTIDE SEQUENCE [LARGE SCALE GENOMIC DNA]</scope>
    <source>
        <strain evidence="1 2">NCTC11214</strain>
    </source>
</reference>
<dbReference type="EMBL" id="LR134117">
    <property type="protein sequence ID" value="VDZ61800.1"/>
    <property type="molecule type" value="Genomic_DNA"/>
</dbReference>
<evidence type="ECO:0000313" key="2">
    <source>
        <dbReference type="Proteomes" id="UP000281391"/>
    </source>
</evidence>
<dbReference type="InterPro" id="IPR011006">
    <property type="entry name" value="CheY-like_superfamily"/>
</dbReference>
<dbReference type="InterPro" id="IPR013587">
    <property type="entry name" value="Nitrate/nitrite_sensing"/>
</dbReference>
<dbReference type="RefSeq" id="WP_004961598.1">
    <property type="nucleotide sequence ID" value="NZ_JAEKCK010000002.1"/>
</dbReference>
<dbReference type="PROSITE" id="PS50921">
    <property type="entry name" value="ANTAR"/>
    <property type="match status" value="1"/>
</dbReference>
<gene>
    <name evidence="1" type="ORF">NCTC11214_03887</name>
</gene>